<dbReference type="GO" id="GO:0008360">
    <property type="term" value="P:regulation of cell shape"/>
    <property type="evidence" value="ECO:0007669"/>
    <property type="project" value="UniProtKB-KW"/>
</dbReference>
<evidence type="ECO:0000256" key="7">
    <source>
        <dbReference type="ARBA" id="ARBA00022729"/>
    </source>
</evidence>
<dbReference type="InterPro" id="IPR001967">
    <property type="entry name" value="Peptidase_S11_N"/>
</dbReference>
<keyword evidence="10" id="KW-0573">Peptidoglycan synthesis</keyword>
<evidence type="ECO:0000256" key="13">
    <source>
        <dbReference type="PIRSR" id="PIRSR618044-1"/>
    </source>
</evidence>
<name>A0A9D1PQP6_9FIRM</name>
<evidence type="ECO:0000256" key="11">
    <source>
        <dbReference type="ARBA" id="ARBA00023316"/>
    </source>
</evidence>
<dbReference type="EC" id="3.4.16.4" evidence="4"/>
<dbReference type="EMBL" id="DXIJ01000019">
    <property type="protein sequence ID" value="HIV85376.1"/>
    <property type="molecule type" value="Genomic_DNA"/>
</dbReference>
<dbReference type="InterPro" id="IPR012338">
    <property type="entry name" value="Beta-lactam/transpept-like"/>
</dbReference>
<dbReference type="SUPFAM" id="SSF56601">
    <property type="entry name" value="beta-lactamase/transpeptidase-like"/>
    <property type="match status" value="1"/>
</dbReference>
<proteinExistence type="inferred from homology"/>
<keyword evidence="9" id="KW-0133">Cell shape</keyword>
<comment type="similarity">
    <text evidence="3 15">Belongs to the peptidase S11 family.</text>
</comment>
<accession>A0A9D1PQP6</accession>
<dbReference type="Pfam" id="PF07943">
    <property type="entry name" value="PBP5_C"/>
    <property type="match status" value="1"/>
</dbReference>
<keyword evidence="5 17" id="KW-0121">Carboxypeptidase</keyword>
<feature type="active site" evidence="13">
    <location>
        <position position="104"/>
    </location>
</feature>
<dbReference type="InterPro" id="IPR037167">
    <property type="entry name" value="Peptidase_S11_C_sf"/>
</dbReference>
<reference evidence="17" key="1">
    <citation type="journal article" date="2021" name="PeerJ">
        <title>Extensive microbial diversity within the chicken gut microbiome revealed by metagenomics and culture.</title>
        <authorList>
            <person name="Gilroy R."/>
            <person name="Ravi A."/>
            <person name="Getino M."/>
            <person name="Pursley I."/>
            <person name="Horton D.L."/>
            <person name="Alikhan N.F."/>
            <person name="Baker D."/>
            <person name="Gharbi K."/>
            <person name="Hall N."/>
            <person name="Watson M."/>
            <person name="Adriaenssens E.M."/>
            <person name="Foster-Nyarko E."/>
            <person name="Jarju S."/>
            <person name="Secka A."/>
            <person name="Antonio M."/>
            <person name="Oren A."/>
            <person name="Chaudhuri R.R."/>
            <person name="La Ragione R."/>
            <person name="Hildebrand F."/>
            <person name="Pallen M.J."/>
        </authorList>
    </citation>
    <scope>NUCLEOTIDE SEQUENCE</scope>
    <source>
        <strain evidence="17">5790</strain>
    </source>
</reference>
<evidence type="ECO:0000313" key="18">
    <source>
        <dbReference type="Proteomes" id="UP000824162"/>
    </source>
</evidence>
<dbReference type="GO" id="GO:0009002">
    <property type="term" value="F:serine-type D-Ala-D-Ala carboxypeptidase activity"/>
    <property type="evidence" value="ECO:0007669"/>
    <property type="project" value="UniProtKB-EC"/>
</dbReference>
<dbReference type="PANTHER" id="PTHR21581">
    <property type="entry name" value="D-ALANYL-D-ALANINE CARBOXYPEPTIDASE"/>
    <property type="match status" value="1"/>
</dbReference>
<evidence type="ECO:0000313" key="17">
    <source>
        <dbReference type="EMBL" id="HIV85376.1"/>
    </source>
</evidence>
<evidence type="ECO:0000256" key="4">
    <source>
        <dbReference type="ARBA" id="ARBA00012448"/>
    </source>
</evidence>
<comment type="catalytic activity">
    <reaction evidence="12">
        <text>Preferential cleavage: (Ac)2-L-Lys-D-Ala-|-D-Ala. Also transpeptidation of peptidyl-alanyl moieties that are N-acyl substituents of D-alanine.</text>
        <dbReference type="EC" id="3.4.16.4"/>
    </reaction>
</comment>
<organism evidence="17 18">
    <name type="scientific">Candidatus Monoglobus merdigallinarum</name>
    <dbReference type="NCBI Taxonomy" id="2838698"/>
    <lineage>
        <taxon>Bacteria</taxon>
        <taxon>Bacillati</taxon>
        <taxon>Bacillota</taxon>
        <taxon>Clostridia</taxon>
        <taxon>Monoglobales</taxon>
        <taxon>Monoglobaceae</taxon>
        <taxon>Monoglobus</taxon>
    </lineage>
</organism>
<dbReference type="Pfam" id="PF00768">
    <property type="entry name" value="Peptidase_S11"/>
    <property type="match status" value="1"/>
</dbReference>
<dbReference type="SUPFAM" id="SSF69189">
    <property type="entry name" value="Penicillin-binding protein associated domain"/>
    <property type="match status" value="1"/>
</dbReference>
<evidence type="ECO:0000256" key="2">
    <source>
        <dbReference type="ARBA" id="ARBA00004752"/>
    </source>
</evidence>
<dbReference type="PANTHER" id="PTHR21581:SF33">
    <property type="entry name" value="D-ALANYL-D-ALANINE CARBOXYPEPTIDASE DACB"/>
    <property type="match status" value="1"/>
</dbReference>
<dbReference type="Gene3D" id="2.60.410.10">
    <property type="entry name" value="D-Ala-D-Ala carboxypeptidase, C-terminal domain"/>
    <property type="match status" value="1"/>
</dbReference>
<dbReference type="PRINTS" id="PR00725">
    <property type="entry name" value="DADACBPTASE1"/>
</dbReference>
<dbReference type="GO" id="GO:0071555">
    <property type="term" value="P:cell wall organization"/>
    <property type="evidence" value="ECO:0007669"/>
    <property type="project" value="UniProtKB-KW"/>
</dbReference>
<evidence type="ECO:0000256" key="9">
    <source>
        <dbReference type="ARBA" id="ARBA00022960"/>
    </source>
</evidence>
<comment type="function">
    <text evidence="1">Removes C-terminal D-alanyl residues from sugar-peptide cell wall precursors.</text>
</comment>
<evidence type="ECO:0000256" key="12">
    <source>
        <dbReference type="ARBA" id="ARBA00034000"/>
    </source>
</evidence>
<dbReference type="GO" id="GO:0006508">
    <property type="term" value="P:proteolysis"/>
    <property type="evidence" value="ECO:0007669"/>
    <property type="project" value="UniProtKB-KW"/>
</dbReference>
<keyword evidence="11" id="KW-0961">Cell wall biogenesis/degradation</keyword>
<keyword evidence="6" id="KW-0645">Protease</keyword>
<evidence type="ECO:0000256" key="3">
    <source>
        <dbReference type="ARBA" id="ARBA00007164"/>
    </source>
</evidence>
<evidence type="ECO:0000256" key="14">
    <source>
        <dbReference type="PIRSR" id="PIRSR618044-2"/>
    </source>
</evidence>
<comment type="pathway">
    <text evidence="2">Cell wall biogenesis; peptidoglycan biosynthesis.</text>
</comment>
<sequence length="373" mass="40705">MLTAVFFVCALPVCGYAWDSSAKSAVVIEKDSGRVLYNKAGDWELPMASTTKIMTAYVALRYGNLNDIVEVSENAAGVEGSSMYLEKGEKITLENLLYGLMLLSGNDAAVAVAEAVGGSVDRFVEMMNETAADLGLSHTHFGNPNGLPSDTHYTTALELAEITRAAMNEPKFAEIVSTKSKSIPWEGREYNREMTNHNKLLSRLDGCVGVKTGYTEKAGRCLVSAVTRDGMTLICVTLNAPDDWNDHITLHNTMFNDYRQTALISSDEVIDKLRIAGGFLGNTAVTADREYIFPVSDSDDINIETELSDVRLPVKAGDTVGSGTLTVNGELYGSFELLAVSDINLVPVKKETIWQDLKSNLNYIFGYWAQMLS</sequence>
<gene>
    <name evidence="17" type="ORF">H9900_01035</name>
</gene>
<feature type="binding site" evidence="14">
    <location>
        <position position="211"/>
    </location>
    <ligand>
        <name>substrate</name>
    </ligand>
</feature>
<dbReference type="GO" id="GO:0009252">
    <property type="term" value="P:peptidoglycan biosynthetic process"/>
    <property type="evidence" value="ECO:0007669"/>
    <property type="project" value="UniProtKB-KW"/>
</dbReference>
<dbReference type="Gene3D" id="3.40.710.10">
    <property type="entry name" value="DD-peptidase/beta-lactamase superfamily"/>
    <property type="match status" value="1"/>
</dbReference>
<evidence type="ECO:0000256" key="8">
    <source>
        <dbReference type="ARBA" id="ARBA00022801"/>
    </source>
</evidence>
<evidence type="ECO:0000256" key="6">
    <source>
        <dbReference type="ARBA" id="ARBA00022670"/>
    </source>
</evidence>
<evidence type="ECO:0000256" key="15">
    <source>
        <dbReference type="RuleBase" id="RU004016"/>
    </source>
</evidence>
<dbReference type="InterPro" id="IPR015956">
    <property type="entry name" value="Peniciliin-bd_prot_C_sf"/>
</dbReference>
<dbReference type="SMART" id="SM00936">
    <property type="entry name" value="PBP5_C"/>
    <property type="match status" value="1"/>
</dbReference>
<dbReference type="InterPro" id="IPR012907">
    <property type="entry name" value="Peptidase_S11_C"/>
</dbReference>
<feature type="domain" description="Peptidase S11 D-Ala-D-Ala carboxypeptidase A C-terminal" evidence="16">
    <location>
        <begin position="258"/>
        <end position="345"/>
    </location>
</feature>
<protein>
    <recommendedName>
        <fullName evidence="4">serine-type D-Ala-D-Ala carboxypeptidase</fullName>
        <ecNumber evidence="4">3.4.16.4</ecNumber>
    </recommendedName>
</protein>
<evidence type="ECO:0000259" key="16">
    <source>
        <dbReference type="SMART" id="SM00936"/>
    </source>
</evidence>
<dbReference type="AlphaFoldDB" id="A0A9D1PQP6"/>
<keyword evidence="7" id="KW-0732">Signal</keyword>
<evidence type="ECO:0000256" key="10">
    <source>
        <dbReference type="ARBA" id="ARBA00022984"/>
    </source>
</evidence>
<comment type="caution">
    <text evidence="17">The sequence shown here is derived from an EMBL/GenBank/DDBJ whole genome shotgun (WGS) entry which is preliminary data.</text>
</comment>
<keyword evidence="8" id="KW-0378">Hydrolase</keyword>
<evidence type="ECO:0000256" key="5">
    <source>
        <dbReference type="ARBA" id="ARBA00022645"/>
    </source>
</evidence>
<reference evidence="17" key="2">
    <citation type="submission" date="2021-04" db="EMBL/GenBank/DDBJ databases">
        <authorList>
            <person name="Gilroy R."/>
        </authorList>
    </citation>
    <scope>NUCLEOTIDE SEQUENCE</scope>
    <source>
        <strain evidence="17">5790</strain>
    </source>
</reference>
<evidence type="ECO:0000256" key="1">
    <source>
        <dbReference type="ARBA" id="ARBA00003217"/>
    </source>
</evidence>
<dbReference type="InterPro" id="IPR018044">
    <property type="entry name" value="Peptidase_S11"/>
</dbReference>
<feature type="active site" description="Proton acceptor" evidence="13">
    <location>
        <position position="52"/>
    </location>
</feature>
<dbReference type="Proteomes" id="UP000824162">
    <property type="component" value="Unassembled WGS sequence"/>
</dbReference>
<feature type="active site" description="Acyl-ester intermediate" evidence="13">
    <location>
        <position position="49"/>
    </location>
</feature>